<evidence type="ECO:0000313" key="9">
    <source>
        <dbReference type="EMBL" id="PNP82299.1"/>
    </source>
</evidence>
<accession>A0A2K0WJ39</accession>
<protein>
    <recommendedName>
        <fullName evidence="11">Cytochrome P450</fullName>
    </recommendedName>
</protein>
<keyword evidence="7" id="KW-0503">Monooxygenase</keyword>
<evidence type="ECO:0000256" key="4">
    <source>
        <dbReference type="ARBA" id="ARBA00022723"/>
    </source>
</evidence>
<evidence type="ECO:0000256" key="8">
    <source>
        <dbReference type="SAM" id="Phobius"/>
    </source>
</evidence>
<comment type="similarity">
    <text evidence="2">Belongs to the cytochrome P450 family.</text>
</comment>
<comment type="caution">
    <text evidence="9">The sequence shown here is derived from an EMBL/GenBank/DDBJ whole genome shotgun (WGS) entry which is preliminary data.</text>
</comment>
<keyword evidence="5" id="KW-0560">Oxidoreductase</keyword>
<keyword evidence="4" id="KW-0479">Metal-binding</keyword>
<dbReference type="PANTHER" id="PTHR46206:SF2">
    <property type="entry name" value="CYTOCHROME P450 MONOOXYGENASE AUSG-RELATED"/>
    <property type="match status" value="1"/>
</dbReference>
<evidence type="ECO:0000313" key="10">
    <source>
        <dbReference type="Proteomes" id="UP000236664"/>
    </source>
</evidence>
<dbReference type="Proteomes" id="UP000236664">
    <property type="component" value="Unassembled WGS sequence"/>
</dbReference>
<dbReference type="GO" id="GO:0046872">
    <property type="term" value="F:metal ion binding"/>
    <property type="evidence" value="ECO:0007669"/>
    <property type="project" value="UniProtKB-KW"/>
</dbReference>
<reference evidence="9 10" key="1">
    <citation type="submission" date="2017-06" db="EMBL/GenBank/DDBJ databases">
        <title>Genome of Fusarium nygamai isolate CS10214.</title>
        <authorList>
            <person name="Gardiner D.M."/>
            <person name="Obanor F."/>
            <person name="Kazan K."/>
        </authorList>
    </citation>
    <scope>NUCLEOTIDE SEQUENCE [LARGE SCALE GENOMIC DNA]</scope>
    <source>
        <strain evidence="9 10">CS10214</strain>
    </source>
</reference>
<dbReference type="AlphaFoldDB" id="A0A2K0WJ39"/>
<evidence type="ECO:0000256" key="7">
    <source>
        <dbReference type="ARBA" id="ARBA00023033"/>
    </source>
</evidence>
<dbReference type="PANTHER" id="PTHR46206">
    <property type="entry name" value="CYTOCHROME P450"/>
    <property type="match status" value="1"/>
</dbReference>
<sequence>MASLSYALSLLQGVPIAAQVLTIITAIPIAIYAYDWVRKERLFPGYPLISLDGKTPEESWINFPKETLVKGAQLCPDSPFQIASYTGPKLILPQKYAEEVRVAESAHFTKSVTADLPWSLPGFKAFQLQRDYDRVLPTVVRTKLSLSLNQLTKGIVEDALSVIEDLFGEQTRGGEWLKISIRGAAMQIVAQNTLRIMVGEKLCRDPELIDIHTRHAGAAFAAGSEIRALPTALWPIVNWFLPLPAAP</sequence>
<evidence type="ECO:0000256" key="1">
    <source>
        <dbReference type="ARBA" id="ARBA00001971"/>
    </source>
</evidence>
<dbReference type="GO" id="GO:0004497">
    <property type="term" value="F:monooxygenase activity"/>
    <property type="evidence" value="ECO:0007669"/>
    <property type="project" value="UniProtKB-KW"/>
</dbReference>
<evidence type="ECO:0000256" key="5">
    <source>
        <dbReference type="ARBA" id="ARBA00023002"/>
    </source>
</evidence>
<dbReference type="STRING" id="42673.A0A2K0WJ39"/>
<keyword evidence="3" id="KW-0349">Heme</keyword>
<gene>
    <name evidence="9" type="ORF">FNYG_04488</name>
</gene>
<dbReference type="EMBL" id="MTQA01000060">
    <property type="protein sequence ID" value="PNP82299.1"/>
    <property type="molecule type" value="Genomic_DNA"/>
</dbReference>
<keyword evidence="10" id="KW-1185">Reference proteome</keyword>
<keyword evidence="6" id="KW-0408">Iron</keyword>
<dbReference type="OrthoDB" id="5038528at2759"/>
<organism evidence="9 10">
    <name type="scientific">Gibberella nygamai</name>
    <name type="common">Bean root rot disease fungus</name>
    <name type="synonym">Fusarium nygamai</name>
    <dbReference type="NCBI Taxonomy" id="42673"/>
    <lineage>
        <taxon>Eukaryota</taxon>
        <taxon>Fungi</taxon>
        <taxon>Dikarya</taxon>
        <taxon>Ascomycota</taxon>
        <taxon>Pezizomycotina</taxon>
        <taxon>Sordariomycetes</taxon>
        <taxon>Hypocreomycetidae</taxon>
        <taxon>Hypocreales</taxon>
        <taxon>Nectriaceae</taxon>
        <taxon>Fusarium</taxon>
        <taxon>Fusarium fujikuroi species complex</taxon>
    </lineage>
</organism>
<feature type="transmembrane region" description="Helical" evidence="8">
    <location>
        <begin position="16"/>
        <end position="34"/>
    </location>
</feature>
<proteinExistence type="inferred from homology"/>
<evidence type="ECO:0000256" key="2">
    <source>
        <dbReference type="ARBA" id="ARBA00010617"/>
    </source>
</evidence>
<keyword evidence="8" id="KW-0812">Transmembrane</keyword>
<keyword evidence="8" id="KW-1133">Transmembrane helix</keyword>
<evidence type="ECO:0000256" key="6">
    <source>
        <dbReference type="ARBA" id="ARBA00023004"/>
    </source>
</evidence>
<keyword evidence="8" id="KW-0472">Membrane</keyword>
<name>A0A2K0WJ39_GIBNY</name>
<evidence type="ECO:0008006" key="11">
    <source>
        <dbReference type="Google" id="ProtNLM"/>
    </source>
</evidence>
<evidence type="ECO:0000256" key="3">
    <source>
        <dbReference type="ARBA" id="ARBA00022617"/>
    </source>
</evidence>
<comment type="cofactor">
    <cofactor evidence="1">
        <name>heme</name>
        <dbReference type="ChEBI" id="CHEBI:30413"/>
    </cofactor>
</comment>